<dbReference type="Proteomes" id="UP000051139">
    <property type="component" value="Unassembled WGS sequence"/>
</dbReference>
<evidence type="ECO:0000313" key="2">
    <source>
        <dbReference type="EMBL" id="GEK28510.1"/>
    </source>
</evidence>
<organism evidence="3 4">
    <name type="scientific">Furfurilactobacillus siliginis</name>
    <dbReference type="NCBI Taxonomy" id="348151"/>
    <lineage>
        <taxon>Bacteria</taxon>
        <taxon>Bacillati</taxon>
        <taxon>Bacillota</taxon>
        <taxon>Bacilli</taxon>
        <taxon>Lactobacillales</taxon>
        <taxon>Lactobacillaceae</taxon>
        <taxon>Furfurilactobacillus</taxon>
    </lineage>
</organism>
<feature type="compositionally biased region" description="Basic and acidic residues" evidence="1">
    <location>
        <begin position="17"/>
        <end position="35"/>
    </location>
</feature>
<reference evidence="3 4" key="1">
    <citation type="journal article" date="2015" name="Genome Announc.">
        <title>Expanding the biotechnology potential of lactobacilli through comparative genomics of 213 strains and associated genera.</title>
        <authorList>
            <person name="Sun Z."/>
            <person name="Harris H.M."/>
            <person name="McCann A."/>
            <person name="Guo C."/>
            <person name="Argimon S."/>
            <person name="Zhang W."/>
            <person name="Yang X."/>
            <person name="Jeffery I.B."/>
            <person name="Cooney J.C."/>
            <person name="Kagawa T.F."/>
            <person name="Liu W."/>
            <person name="Song Y."/>
            <person name="Salvetti E."/>
            <person name="Wrobel A."/>
            <person name="Rasinkangas P."/>
            <person name="Parkhill J."/>
            <person name="Rea M.C."/>
            <person name="O'Sullivan O."/>
            <person name="Ritari J."/>
            <person name="Douillard F.P."/>
            <person name="Paul Ross R."/>
            <person name="Yang R."/>
            <person name="Briner A.E."/>
            <person name="Felis G.E."/>
            <person name="de Vos W.M."/>
            <person name="Barrangou R."/>
            <person name="Klaenhammer T.R."/>
            <person name="Caufield P.W."/>
            <person name="Cui Y."/>
            <person name="Zhang H."/>
            <person name="O'Toole P.W."/>
        </authorList>
    </citation>
    <scope>NUCLEOTIDE SEQUENCE [LARGE SCALE GENOMIC DNA]</scope>
    <source>
        <strain evidence="3 4">DSM 22696</strain>
    </source>
</reference>
<gene>
    <name evidence="3" type="ORF">IV55_GL000711</name>
    <name evidence="2" type="ORF">LSI01_08210</name>
</gene>
<reference evidence="2 5" key="2">
    <citation type="submission" date="2019-07" db="EMBL/GenBank/DDBJ databases">
        <title>Whole genome shotgun sequence of Lactobacillus siliginis NBRC 101315.</title>
        <authorList>
            <person name="Hosoyama A."/>
            <person name="Uohara A."/>
            <person name="Ohji S."/>
            <person name="Ichikawa N."/>
        </authorList>
    </citation>
    <scope>NUCLEOTIDE SEQUENCE [LARGE SCALE GENOMIC DNA]</scope>
    <source>
        <strain evidence="2 5">NBRC 101315</strain>
    </source>
</reference>
<dbReference type="Proteomes" id="UP000321429">
    <property type="component" value="Unassembled WGS sequence"/>
</dbReference>
<accession>A0A0R2L586</accession>
<evidence type="ECO:0000313" key="4">
    <source>
        <dbReference type="Proteomes" id="UP000051139"/>
    </source>
</evidence>
<feature type="compositionally biased region" description="Basic residues" evidence="1">
    <location>
        <begin position="1"/>
        <end position="12"/>
    </location>
</feature>
<name>A0A0R2L586_9LACO</name>
<protein>
    <recommendedName>
        <fullName evidence="6">Terminase</fullName>
    </recommendedName>
</protein>
<dbReference type="NCBIfam" id="TIGR01558">
    <property type="entry name" value="sm_term_P27"/>
    <property type="match status" value="1"/>
</dbReference>
<evidence type="ECO:0000256" key="1">
    <source>
        <dbReference type="SAM" id="MobiDB-lite"/>
    </source>
</evidence>
<dbReference type="EMBL" id="JQCB01000002">
    <property type="protein sequence ID" value="KRN96843.1"/>
    <property type="molecule type" value="Genomic_DNA"/>
</dbReference>
<evidence type="ECO:0000313" key="3">
    <source>
        <dbReference type="EMBL" id="KRN96843.1"/>
    </source>
</evidence>
<dbReference type="InterPro" id="IPR006448">
    <property type="entry name" value="Phage_term_ssu_P27"/>
</dbReference>
<dbReference type="EMBL" id="BJUD01000011">
    <property type="protein sequence ID" value="GEK28510.1"/>
    <property type="molecule type" value="Genomic_DNA"/>
</dbReference>
<keyword evidence="4" id="KW-1185">Reference proteome</keyword>
<dbReference type="Pfam" id="PF05119">
    <property type="entry name" value="Terminase_4"/>
    <property type="match status" value="1"/>
</dbReference>
<dbReference type="RefSeq" id="WP_057808650.1">
    <property type="nucleotide sequence ID" value="NZ_BJUD01000011.1"/>
</dbReference>
<proteinExistence type="predicted"/>
<dbReference type="AlphaFoldDB" id="A0A0R2L586"/>
<dbReference type="OrthoDB" id="6010489at2"/>
<dbReference type="STRING" id="348151.IV55_GL000711"/>
<evidence type="ECO:0000313" key="5">
    <source>
        <dbReference type="Proteomes" id="UP000321429"/>
    </source>
</evidence>
<sequence>MANVKHAGRKKNLSAGDKSRSDQRKQTNDFRDAQKKMKVLQPTPPNHLNKRAKALWRELTPELVKLGLMKQIDKVTLEVFCTTYAMYIQAEQDLEEFGMYLEAKDGTPVKKAPQVMIISDCARTLKMLGADLGLNFNARNQEITVVGSTKNNVTNLEKARQAINVGARV</sequence>
<feature type="region of interest" description="Disordered" evidence="1">
    <location>
        <begin position="1"/>
        <end position="48"/>
    </location>
</feature>
<comment type="caution">
    <text evidence="3">The sequence shown here is derived from an EMBL/GenBank/DDBJ whole genome shotgun (WGS) entry which is preliminary data.</text>
</comment>
<dbReference type="PATRIC" id="fig|348151.3.peg.729"/>
<evidence type="ECO:0008006" key="6">
    <source>
        <dbReference type="Google" id="ProtNLM"/>
    </source>
</evidence>